<dbReference type="InterPro" id="IPR000477">
    <property type="entry name" value="RT_dom"/>
</dbReference>
<dbReference type="PANTHER" id="PTHR24559:SF444">
    <property type="entry name" value="REVERSE TRANSCRIPTASE DOMAIN-CONTAINING PROTEIN"/>
    <property type="match status" value="1"/>
</dbReference>
<gene>
    <name evidence="2" type="ORF">O181_050088</name>
</gene>
<dbReference type="PANTHER" id="PTHR24559">
    <property type="entry name" value="TRANSPOSON TY3-I GAG-POL POLYPROTEIN"/>
    <property type="match status" value="1"/>
</dbReference>
<dbReference type="Pfam" id="PF00078">
    <property type="entry name" value="RVT_1"/>
    <property type="match status" value="1"/>
</dbReference>
<dbReference type="Gene3D" id="3.30.70.270">
    <property type="match status" value="1"/>
</dbReference>
<feature type="domain" description="Reverse transcriptase" evidence="1">
    <location>
        <begin position="6"/>
        <end position="146"/>
    </location>
</feature>
<comment type="caution">
    <text evidence="2">The sequence shown here is derived from an EMBL/GenBank/DDBJ whole genome shotgun (WGS) entry which is preliminary data.</text>
</comment>
<dbReference type="OrthoDB" id="2743851at2759"/>
<proteinExistence type="predicted"/>
<dbReference type="InterPro" id="IPR043502">
    <property type="entry name" value="DNA/RNA_pol_sf"/>
</dbReference>
<name>A0A9Q3E139_9BASI</name>
<dbReference type="InterPro" id="IPR043128">
    <property type="entry name" value="Rev_trsase/Diguanyl_cyclase"/>
</dbReference>
<dbReference type="CDD" id="cd01647">
    <property type="entry name" value="RT_LTR"/>
    <property type="match status" value="1"/>
</dbReference>
<dbReference type="AlphaFoldDB" id="A0A9Q3E139"/>
<reference evidence="2" key="1">
    <citation type="submission" date="2021-03" db="EMBL/GenBank/DDBJ databases">
        <title>Draft genome sequence of rust myrtle Austropuccinia psidii MF-1, a brazilian biotype.</title>
        <authorList>
            <person name="Quecine M.C."/>
            <person name="Pachon D.M.R."/>
            <person name="Bonatelli M.L."/>
            <person name="Correr F.H."/>
            <person name="Franceschini L.M."/>
            <person name="Leite T.F."/>
            <person name="Margarido G.R.A."/>
            <person name="Almeida C.A."/>
            <person name="Ferrarezi J.A."/>
            <person name="Labate C.A."/>
        </authorList>
    </citation>
    <scope>NUCLEOTIDE SEQUENCE</scope>
    <source>
        <strain evidence="2">MF-1</strain>
    </source>
</reference>
<dbReference type="Gene3D" id="3.10.10.10">
    <property type="entry name" value="HIV Type 1 Reverse Transcriptase, subunit A, domain 1"/>
    <property type="match status" value="1"/>
</dbReference>
<dbReference type="SUPFAM" id="SSF56672">
    <property type="entry name" value="DNA/RNA polymerases"/>
    <property type="match status" value="1"/>
</dbReference>
<keyword evidence="3" id="KW-1185">Reference proteome</keyword>
<organism evidence="2 3">
    <name type="scientific">Austropuccinia psidii MF-1</name>
    <dbReference type="NCBI Taxonomy" id="1389203"/>
    <lineage>
        <taxon>Eukaryota</taxon>
        <taxon>Fungi</taxon>
        <taxon>Dikarya</taxon>
        <taxon>Basidiomycota</taxon>
        <taxon>Pucciniomycotina</taxon>
        <taxon>Pucciniomycetes</taxon>
        <taxon>Pucciniales</taxon>
        <taxon>Sphaerophragmiaceae</taxon>
        <taxon>Austropuccinia</taxon>
    </lineage>
</organism>
<dbReference type="InterPro" id="IPR053134">
    <property type="entry name" value="RNA-dir_DNA_polymerase"/>
</dbReference>
<sequence>MLRDFGALNAYTIPDRYPIPRIHPTLKKRLQANFITAMDFLKGFHQNVLKDNARELLRIIVHCGIYEYLAIPFGMKNDPSHYQRRMNTIFLEELSGGWLIISVDDIMICSEAWKKSLERLERVLKNIFQVNMKISLRKCHFAYSELIALGNAVSGLSLGIDNNKVAAAIPKKKCQIKKEM</sequence>
<accession>A0A9Q3E139</accession>
<dbReference type="EMBL" id="AVOT02021509">
    <property type="protein sequence ID" value="MBW0510373.1"/>
    <property type="molecule type" value="Genomic_DNA"/>
</dbReference>
<dbReference type="Proteomes" id="UP000765509">
    <property type="component" value="Unassembled WGS sequence"/>
</dbReference>
<evidence type="ECO:0000313" key="2">
    <source>
        <dbReference type="EMBL" id="MBW0510373.1"/>
    </source>
</evidence>
<protein>
    <recommendedName>
        <fullName evidence="1">Reverse transcriptase domain-containing protein</fullName>
    </recommendedName>
</protein>
<evidence type="ECO:0000313" key="3">
    <source>
        <dbReference type="Proteomes" id="UP000765509"/>
    </source>
</evidence>
<evidence type="ECO:0000259" key="1">
    <source>
        <dbReference type="Pfam" id="PF00078"/>
    </source>
</evidence>